<evidence type="ECO:0000313" key="4">
    <source>
        <dbReference type="Proteomes" id="UP001642409"/>
    </source>
</evidence>
<protein>
    <submittedName>
        <fullName evidence="3">Hypothetical_protein</fullName>
    </submittedName>
</protein>
<name>A0AA86UJP8_9EUKA</name>
<dbReference type="EMBL" id="CATOUU010000841">
    <property type="protein sequence ID" value="CAI9953772.1"/>
    <property type="molecule type" value="Genomic_DNA"/>
</dbReference>
<dbReference type="AlphaFoldDB" id="A0AA86UJP8"/>
<proteinExistence type="predicted"/>
<organism evidence="2">
    <name type="scientific">Hexamita inflata</name>
    <dbReference type="NCBI Taxonomy" id="28002"/>
    <lineage>
        <taxon>Eukaryota</taxon>
        <taxon>Metamonada</taxon>
        <taxon>Diplomonadida</taxon>
        <taxon>Hexamitidae</taxon>
        <taxon>Hexamitinae</taxon>
        <taxon>Hexamita</taxon>
    </lineage>
</organism>
<dbReference type="Proteomes" id="UP001642409">
    <property type="component" value="Unassembled WGS sequence"/>
</dbReference>
<sequence>MFKVPTKLAQIKAREVISPQNSDASSLPPPVRDQETDAGCEQAKTLSDQLQRERGRSVSLHDAAPARQHPRGKGAHEAPQHPEQRWAEQERFLLQCGRMKLFRNQIQYSE</sequence>
<reference evidence="2" key="1">
    <citation type="submission" date="2023-06" db="EMBL/GenBank/DDBJ databases">
        <authorList>
            <person name="Kurt Z."/>
        </authorList>
    </citation>
    <scope>NUCLEOTIDE SEQUENCE</scope>
</reference>
<feature type="compositionally biased region" description="Basic and acidic residues" evidence="1">
    <location>
        <begin position="74"/>
        <end position="88"/>
    </location>
</feature>
<evidence type="ECO:0000256" key="1">
    <source>
        <dbReference type="SAM" id="MobiDB-lite"/>
    </source>
</evidence>
<dbReference type="EMBL" id="CAXDID020000174">
    <property type="protein sequence ID" value="CAL6048201.1"/>
    <property type="molecule type" value="Genomic_DNA"/>
</dbReference>
<gene>
    <name evidence="2" type="ORF">HINF_LOCUS41417</name>
    <name evidence="3" type="ORF">HINF_LOCUS42576</name>
</gene>
<comment type="caution">
    <text evidence="2">The sequence shown here is derived from an EMBL/GenBank/DDBJ whole genome shotgun (WGS) entry which is preliminary data.</text>
</comment>
<evidence type="ECO:0000313" key="3">
    <source>
        <dbReference type="EMBL" id="CAL6048201.1"/>
    </source>
</evidence>
<evidence type="ECO:0000313" key="2">
    <source>
        <dbReference type="EMBL" id="CAI9953772.1"/>
    </source>
</evidence>
<keyword evidence="4" id="KW-1185">Reference proteome</keyword>
<accession>A0AA86UJP8</accession>
<reference evidence="3 4" key="2">
    <citation type="submission" date="2024-07" db="EMBL/GenBank/DDBJ databases">
        <authorList>
            <person name="Akdeniz Z."/>
        </authorList>
    </citation>
    <scope>NUCLEOTIDE SEQUENCE [LARGE SCALE GENOMIC DNA]</scope>
</reference>
<feature type="region of interest" description="Disordered" evidence="1">
    <location>
        <begin position="14"/>
        <end position="88"/>
    </location>
</feature>